<feature type="region of interest" description="Disordered" evidence="2">
    <location>
        <begin position="1"/>
        <end position="20"/>
    </location>
</feature>
<organism evidence="5">
    <name type="scientific">Camponotus floridanus</name>
    <name type="common">Florida carpenter ant</name>
    <dbReference type="NCBI Taxonomy" id="104421"/>
    <lineage>
        <taxon>Eukaryota</taxon>
        <taxon>Metazoa</taxon>
        <taxon>Ecdysozoa</taxon>
        <taxon>Arthropoda</taxon>
        <taxon>Hexapoda</taxon>
        <taxon>Insecta</taxon>
        <taxon>Pterygota</taxon>
        <taxon>Neoptera</taxon>
        <taxon>Endopterygota</taxon>
        <taxon>Hymenoptera</taxon>
        <taxon>Apocrita</taxon>
        <taxon>Aculeata</taxon>
        <taxon>Formicoidea</taxon>
        <taxon>Formicidae</taxon>
        <taxon>Formicinae</taxon>
        <taxon>Camponotus</taxon>
    </lineage>
</organism>
<sequence>MQAQDSKNNEERDEKEELKYTPFRSSLSEAKDAESTILLLQSKERAILLAAVEALSKYASKSKDNVKILFDLGIVNDVLPIIEYKDLFIRRFAAKLLVEMMAMPEVTSYFIESNYLLHFMELLTSEGDIFMQEYFSAILARISRNPYASVLLVEHCLNMNFLFDGIQSLDPDIQKNNMEILHNFMQDPLIACKILKTENNEWNNLHIKALKILYFAAENLVAVDKLIEIGSIPQILNYIDHVAAPELFTEAFRVIVHIANTSNGRKILHSYEIVEHLINVLQQWTQPDITEIVCYGIGRMALFNLAAKEFANREFVKIILGYMINTFKNFFHNYIKQETRKNNTVSDLLKKEDLQWSTKHAASFALKKLLISDIRNCNIFLDIHGHDYLLQLIKQFVEQVPVETCIIFLEALLAIAYYPKFRDVLINLDNLDIICLLLEVYNTINELKISCCNLLSVLCLEKNGRNYFIKANGPQRLFPVLDDIFRFKYCPLEPIYVVNCVPSSTLSNALRTVFKDKVTNIQYVLLRARMLAQFVARQMSGFDSTNKCIDHQLEVHLKKIKECLETSVIPLGQLRVGSYLERALLFKAIADRICLPAALVRGEYGISWIEIAVPQIEDSNEEELFSTYLDDNNAYREEIATSVSPGLLDKSSISSHRGEHKIEKISSRKDYRSIVYPTKLIKPNFIVDLMDVPGDLIPIGSLRSKLYCTKRMTYNKICCH</sequence>
<dbReference type="OrthoDB" id="7537227at2759"/>
<proteinExistence type="predicted"/>
<dbReference type="STRING" id="104421.E2A4W9"/>
<evidence type="ECO:0000256" key="2">
    <source>
        <dbReference type="SAM" id="MobiDB-lite"/>
    </source>
</evidence>
<accession>E2A4W9</accession>
<dbReference type="OMA" id="LYPMQSR"/>
<dbReference type="AlphaFoldDB" id="E2A4W9"/>
<dbReference type="PANTHER" id="PTHR46618:SF1">
    <property type="entry name" value="ARMADILLO REPEAT-CONTAINING PROTEIN 3"/>
    <property type="match status" value="1"/>
</dbReference>
<keyword evidence="1" id="KW-0677">Repeat</keyword>
<gene>
    <name evidence="4" type="ORF">EAG_13700</name>
</gene>
<dbReference type="InterPro" id="IPR052441">
    <property type="entry name" value="Armadillo-Ser/Thr_Kinase"/>
</dbReference>
<dbReference type="Gene3D" id="1.25.10.10">
    <property type="entry name" value="Leucine-rich Repeat Variant"/>
    <property type="match status" value="2"/>
</dbReference>
<dbReference type="InParanoid" id="E2A4W9"/>
<evidence type="ECO:0000256" key="1">
    <source>
        <dbReference type="ARBA" id="ARBA00022737"/>
    </source>
</evidence>
<evidence type="ECO:0000313" key="4">
    <source>
        <dbReference type="EMBL" id="EFN71511.1"/>
    </source>
</evidence>
<dbReference type="InterPro" id="IPR055164">
    <property type="entry name" value="EDR1/CTR1/ARMC3-like_pept-like"/>
</dbReference>
<reference evidence="4 5" key="1">
    <citation type="journal article" date="2010" name="Science">
        <title>Genomic comparison of the ants Camponotus floridanus and Harpegnathos saltator.</title>
        <authorList>
            <person name="Bonasio R."/>
            <person name="Zhang G."/>
            <person name="Ye C."/>
            <person name="Mutti N.S."/>
            <person name="Fang X."/>
            <person name="Qin N."/>
            <person name="Donahue G."/>
            <person name="Yang P."/>
            <person name="Li Q."/>
            <person name="Li C."/>
            <person name="Zhang P."/>
            <person name="Huang Z."/>
            <person name="Berger S.L."/>
            <person name="Reinberg D."/>
            <person name="Wang J."/>
            <person name="Liebig J."/>
        </authorList>
    </citation>
    <scope>NUCLEOTIDE SEQUENCE [LARGE SCALE GENOMIC DNA]</scope>
    <source>
        <strain evidence="5">C129</strain>
    </source>
</reference>
<feature type="domain" description="EDR1/CTR1/ARMC3-like peptidase-like" evidence="3">
    <location>
        <begin position="519"/>
        <end position="621"/>
    </location>
</feature>
<evidence type="ECO:0000313" key="5">
    <source>
        <dbReference type="Proteomes" id="UP000000311"/>
    </source>
</evidence>
<dbReference type="Pfam" id="PF14381">
    <property type="entry name" value="EDR1_CTR1_ARMC3_pept"/>
    <property type="match status" value="1"/>
</dbReference>
<feature type="compositionally biased region" description="Basic and acidic residues" evidence="2">
    <location>
        <begin position="7"/>
        <end position="19"/>
    </location>
</feature>
<name>E2A4W9_CAMFO</name>
<dbReference type="InterPro" id="IPR016024">
    <property type="entry name" value="ARM-type_fold"/>
</dbReference>
<dbReference type="InterPro" id="IPR011989">
    <property type="entry name" value="ARM-like"/>
</dbReference>
<dbReference type="EMBL" id="GL436756">
    <property type="protein sequence ID" value="EFN71511.1"/>
    <property type="molecule type" value="Genomic_DNA"/>
</dbReference>
<dbReference type="Proteomes" id="UP000000311">
    <property type="component" value="Unassembled WGS sequence"/>
</dbReference>
<evidence type="ECO:0000259" key="3">
    <source>
        <dbReference type="Pfam" id="PF14381"/>
    </source>
</evidence>
<keyword evidence="5" id="KW-1185">Reference proteome</keyword>
<dbReference type="PANTHER" id="PTHR46618">
    <property type="entry name" value="ARMADILLO REPEAT-CONTAINING PROTEIN 3"/>
    <property type="match status" value="1"/>
</dbReference>
<dbReference type="SUPFAM" id="SSF48371">
    <property type="entry name" value="ARM repeat"/>
    <property type="match status" value="2"/>
</dbReference>
<protein>
    <submittedName>
        <fullName evidence="4">Armadillo repeat-containing protein 3</fullName>
    </submittedName>
</protein>